<evidence type="ECO:0000256" key="2">
    <source>
        <dbReference type="ARBA" id="ARBA00010742"/>
    </source>
</evidence>
<sequence>MKNLKRTAFAGLIVAGLFTATACAQGPADTPAGPDDPAEVRSVKVIVSTIVDTSPVFIAEDRGLFEERGLDVEITAAPNPGARIPSLVSGAAAFTMVGTADVVQAASAGIQLRVTGQTAQTTDDPQQDTGKVYVAADSDIKTAADLNGRTVAVGGLGGGGELSLRAALDMEGADSNQIKFLEVPFDSMVNALETGQVDAISGVSPFTIAAEEAGARWLMSPGATAMPGASQQLVVTTEEYLSANQETVDLFMDALNEAIEYAGENPDAVRDILPKFSKTPAELAQKMVLPVYTPDVTAEKIKKWSDLMFEYGFIKNEIDVDTLLAVD</sequence>
<dbReference type="RefSeq" id="WP_281489009.1">
    <property type="nucleotide sequence ID" value="NZ_JASATX010000003.1"/>
</dbReference>
<dbReference type="InterPro" id="IPR015168">
    <property type="entry name" value="SsuA/THI5"/>
</dbReference>
<comment type="caution">
    <text evidence="6">The sequence shown here is derived from an EMBL/GenBank/DDBJ whole genome shotgun (WGS) entry which is preliminary data.</text>
</comment>
<dbReference type="Pfam" id="PF09084">
    <property type="entry name" value="NMT1"/>
    <property type="match status" value="1"/>
</dbReference>
<dbReference type="PANTHER" id="PTHR30024:SF47">
    <property type="entry name" value="TAURINE-BINDING PERIPLASMIC PROTEIN"/>
    <property type="match status" value="1"/>
</dbReference>
<evidence type="ECO:0000256" key="4">
    <source>
        <dbReference type="SAM" id="SignalP"/>
    </source>
</evidence>
<accession>A0AAW6T5X3</accession>
<evidence type="ECO:0000259" key="5">
    <source>
        <dbReference type="Pfam" id="PF09084"/>
    </source>
</evidence>
<dbReference type="EMBL" id="JASATX010000003">
    <property type="protein sequence ID" value="MDI2099230.1"/>
    <property type="molecule type" value="Genomic_DNA"/>
</dbReference>
<keyword evidence="7" id="KW-1185">Reference proteome</keyword>
<dbReference type="Gene3D" id="3.40.190.10">
    <property type="entry name" value="Periplasmic binding protein-like II"/>
    <property type="match status" value="2"/>
</dbReference>
<comment type="similarity">
    <text evidence="2">Belongs to the bacterial solute-binding protein SsuA/TauA family.</text>
</comment>
<reference evidence="6 7" key="1">
    <citation type="submission" date="2023-04" db="EMBL/GenBank/DDBJ databases">
        <title>Klugiella caeni sp. nov. isolated from the sludge of biochemical tank.</title>
        <authorList>
            <person name="Geng K."/>
        </authorList>
    </citation>
    <scope>NUCLEOTIDE SEQUENCE [LARGE SCALE GENOMIC DNA]</scope>
    <source>
        <strain evidence="6 7">YN-L-19</strain>
    </source>
</reference>
<dbReference type="SUPFAM" id="SSF53850">
    <property type="entry name" value="Periplasmic binding protein-like II"/>
    <property type="match status" value="1"/>
</dbReference>
<dbReference type="PANTHER" id="PTHR30024">
    <property type="entry name" value="ALIPHATIC SULFONATES-BINDING PROTEIN-RELATED"/>
    <property type="match status" value="1"/>
</dbReference>
<organism evidence="6 7">
    <name type="scientific">Ruicaihuangia caeni</name>
    <dbReference type="NCBI Taxonomy" id="3042517"/>
    <lineage>
        <taxon>Bacteria</taxon>
        <taxon>Bacillati</taxon>
        <taxon>Actinomycetota</taxon>
        <taxon>Actinomycetes</taxon>
        <taxon>Micrococcales</taxon>
        <taxon>Microbacteriaceae</taxon>
        <taxon>Ruicaihuangia</taxon>
    </lineage>
</organism>
<proteinExistence type="inferred from homology"/>
<feature type="signal peptide" evidence="4">
    <location>
        <begin position="1"/>
        <end position="24"/>
    </location>
</feature>
<keyword evidence="3 4" id="KW-0732">Signal</keyword>
<comment type="subcellular location">
    <subcellularLocation>
        <location evidence="1">Periplasm</location>
    </subcellularLocation>
</comment>
<dbReference type="PROSITE" id="PS51257">
    <property type="entry name" value="PROKAR_LIPOPROTEIN"/>
    <property type="match status" value="1"/>
</dbReference>
<dbReference type="Proteomes" id="UP001321506">
    <property type="component" value="Unassembled WGS sequence"/>
</dbReference>
<name>A0AAW6T5X3_9MICO</name>
<dbReference type="AlphaFoldDB" id="A0AAW6T5X3"/>
<evidence type="ECO:0000256" key="1">
    <source>
        <dbReference type="ARBA" id="ARBA00004418"/>
    </source>
</evidence>
<feature type="domain" description="SsuA/THI5-like" evidence="5">
    <location>
        <begin position="53"/>
        <end position="268"/>
    </location>
</feature>
<protein>
    <submittedName>
        <fullName evidence="6">ABC transporter substrate-binding protein</fullName>
    </submittedName>
</protein>
<evidence type="ECO:0000313" key="7">
    <source>
        <dbReference type="Proteomes" id="UP001321506"/>
    </source>
</evidence>
<evidence type="ECO:0000256" key="3">
    <source>
        <dbReference type="ARBA" id="ARBA00022729"/>
    </source>
</evidence>
<feature type="chain" id="PRO_5043420196" evidence="4">
    <location>
        <begin position="25"/>
        <end position="327"/>
    </location>
</feature>
<dbReference type="GO" id="GO:0042597">
    <property type="term" value="C:periplasmic space"/>
    <property type="evidence" value="ECO:0007669"/>
    <property type="project" value="UniProtKB-SubCell"/>
</dbReference>
<evidence type="ECO:0000313" key="6">
    <source>
        <dbReference type="EMBL" id="MDI2099230.1"/>
    </source>
</evidence>
<gene>
    <name evidence="6" type="ORF">QF206_09680</name>
</gene>